<sequence length="174" mass="18296">MYSLILEGSTGVKSKSGCLLCICTYVTCSANFSSSSLLGISNIKKRISNLDSKAAGRFILSRGDNLGLILPYNGFAAAKIEVLAPGFVLITALDIEIVCCSITSWIAVLSLSSILSNSSIQQIPLSASTKAPPSRIISSVTGSFMTAAVRPTPEEPLPVVYTPRGDILQMAFSS</sequence>
<dbReference type="EMBL" id="Z21487">
    <property type="protein sequence ID" value="CAA79690.1"/>
    <property type="molecule type" value="Genomic_DNA"/>
</dbReference>
<evidence type="ECO:0000313" key="1">
    <source>
        <dbReference type="EMBL" id="CAA79690.1"/>
    </source>
</evidence>
<name>E9PAC6_YEASX</name>
<reference evidence="1" key="4">
    <citation type="journal article" date="1992" name="Nature">
        <title>A yeast gene (BEM1) necessary for cell polarization whose product contains two SH3 domains.</title>
        <authorList>
            <person name="Chenevert J."/>
            <person name="Corrado K."/>
            <person name="Bender A."/>
            <person name="Pringle J."/>
            <person name="Herskowitz I."/>
        </authorList>
    </citation>
    <scope>NUCLEOTIDE SEQUENCE</scope>
    <source>
        <strain evidence="1">AlphaS288C</strain>
    </source>
</reference>
<reference evidence="1" key="1">
    <citation type="journal article" date="1988" name="Gene">
        <title>The isolation, characterization and nucleotide sequence of the phosphoglucoisomerase gene of Saccharomyces cerevisiae.</title>
        <authorList>
            <person name="Tekamp-Olson P."/>
            <person name="Najarian R."/>
            <person name="Burke R.L."/>
        </authorList>
    </citation>
    <scope>NUCLEOTIDE SEQUENCE</scope>
    <source>
        <strain evidence="1">AlphaS288C</strain>
    </source>
</reference>
<reference evidence="1" key="5">
    <citation type="journal article" date="1993" name="Yeast">
        <title>A 12.8 kb segment, on the right arm of chromosome II from Saccharomyces cerevisiae including part of the DUR1,2 gene, contains five putative new genes.</title>
        <authorList>
            <person name="Bussereau F."/>
            <person name="Mallet L."/>
            <person name="Gaillon L."/>
            <person name="Jacquet M."/>
        </authorList>
    </citation>
    <scope>NUCLEOTIDE SEQUENCE</scope>
    <source>
        <strain evidence="1">AlphaS288C</strain>
    </source>
</reference>
<organism evidence="1">
    <name type="scientific">Saccharomyces cerevisiae</name>
    <name type="common">Baker's yeast</name>
    <dbReference type="NCBI Taxonomy" id="4932"/>
    <lineage>
        <taxon>Eukaryota</taxon>
        <taxon>Fungi</taxon>
        <taxon>Dikarya</taxon>
        <taxon>Ascomycota</taxon>
        <taxon>Saccharomycotina</taxon>
        <taxon>Saccharomycetes</taxon>
        <taxon>Saccharomycetales</taxon>
        <taxon>Saccharomycetaceae</taxon>
        <taxon>Saccharomyces</taxon>
    </lineage>
</organism>
<reference evidence="1" key="3">
    <citation type="journal article" date="1991" name="DNA Seq.">
        <title>The urea amidolyase (DUR1,2) gene of Saccharomyces cerevisiae.</title>
        <authorList>
            <person name="Genbauffe F.S."/>
            <person name="Cooper T.G."/>
        </authorList>
    </citation>
    <scope>NUCLEOTIDE SEQUENCE</scope>
    <source>
        <strain evidence="1">AlphaS288C</strain>
    </source>
</reference>
<accession>E9PAC6</accession>
<reference evidence="1" key="6">
    <citation type="journal article" date="1994" name="Yeast">
        <title>Nucleotide sequence analysis of an 11.7 kb fragment of yeast chromosome II including BEM1, a new gene of the WD-40 repeat family and a new member of the KRE2/MNT1 family.</title>
        <authorList>
            <person name="Mallet L."/>
            <person name="Bussereau F."/>
            <person name="Jacquet M."/>
        </authorList>
    </citation>
    <scope>NUCLEOTIDE SEQUENCE</scope>
    <source>
        <strain evidence="1">AlphaS288C</strain>
    </source>
</reference>
<dbReference type="AlphaFoldDB" id="E9PAC6"/>
<proteinExistence type="predicted"/>
<reference evidence="1" key="2">
    <citation type="journal article" date="1989" name="Proc. Natl. Acad. Sci. U.S.A.">
        <title>MSI1, a negative regulator of the RAS-cAMP pathway in Saccharomyces cerevisiae.</title>
        <authorList>
            <person name="Ruggieri R."/>
            <person name="Tanaka K."/>
            <person name="Nakafuku M."/>
            <person name="Kaziro Y."/>
            <person name="Toh-e A."/>
            <person name="Matsumoto K."/>
        </authorList>
    </citation>
    <scope>NUCLEOTIDE SEQUENCE</scope>
    <source>
        <strain evidence="1">AlphaS288C</strain>
    </source>
</reference>
<protein>
    <submittedName>
        <fullName evidence="1">Uncharacterized protein</fullName>
    </submittedName>
</protein>